<gene>
    <name evidence="5" type="ORF">FYJ29_00720</name>
</gene>
<accession>A0A6L5XCV2</accession>
<dbReference type="InterPro" id="IPR009057">
    <property type="entry name" value="Homeodomain-like_sf"/>
</dbReference>
<dbReference type="Proteomes" id="UP000483362">
    <property type="component" value="Unassembled WGS sequence"/>
</dbReference>
<dbReference type="InterPro" id="IPR018060">
    <property type="entry name" value="HTH_AraC"/>
</dbReference>
<proteinExistence type="predicted"/>
<dbReference type="SMART" id="SM00342">
    <property type="entry name" value="HTH_ARAC"/>
    <property type="match status" value="1"/>
</dbReference>
<dbReference type="InterPro" id="IPR020449">
    <property type="entry name" value="Tscrpt_reg_AraC-type_HTH"/>
</dbReference>
<dbReference type="InterPro" id="IPR003313">
    <property type="entry name" value="AraC-bd"/>
</dbReference>
<evidence type="ECO:0000256" key="3">
    <source>
        <dbReference type="ARBA" id="ARBA00023163"/>
    </source>
</evidence>
<dbReference type="PANTHER" id="PTHR43280:SF32">
    <property type="entry name" value="TRANSCRIPTIONAL REGULATORY PROTEIN"/>
    <property type="match status" value="1"/>
</dbReference>
<keyword evidence="2" id="KW-0238">DNA-binding</keyword>
<reference evidence="5 6" key="1">
    <citation type="submission" date="2019-08" db="EMBL/GenBank/DDBJ databases">
        <title>In-depth cultivation of the pig gut microbiome towards novel bacterial diversity and tailored functional studies.</title>
        <authorList>
            <person name="Wylensek D."/>
            <person name="Hitch T.C.A."/>
            <person name="Clavel T."/>
        </authorList>
    </citation>
    <scope>NUCLEOTIDE SEQUENCE [LARGE SCALE GENOMIC DNA]</scope>
    <source>
        <strain evidence="5 6">Oil-RF-744-WCA-WT-10</strain>
    </source>
</reference>
<sequence length="303" mass="34758">MNDSCNLIAIDNIDAYNKLYGFETLHPLVSVVDLAQAKHQVNHATFRYDVYALWLKNGLQCTLHYGRRTYDYQEGTIVSFAPGQVVRVDMTDEQLSTPIHTLGLLFHPDLLAGTPLGKAITTYHFFDYDSAESLHLSERERALITDTLHSIAQEMEMPVDKHSQTILTDRIKLILDYCQRFYDRQFITRHKENSDTLAAFERNIKDYFEQGTAMQSGLPSVAYFADKACLSPGYFGDMIRKETGLSAKLYIQQHILALSKQMLLDQSQSITQVADQLGFQYPQHFSRFFKKLTGMTPKAYREN</sequence>
<keyword evidence="1" id="KW-0805">Transcription regulation</keyword>
<dbReference type="PANTHER" id="PTHR43280">
    <property type="entry name" value="ARAC-FAMILY TRANSCRIPTIONAL REGULATOR"/>
    <property type="match status" value="1"/>
</dbReference>
<dbReference type="RefSeq" id="WP_154327912.1">
    <property type="nucleotide sequence ID" value="NZ_CP045696.1"/>
</dbReference>
<name>A0A6L5XCV2_9BACT</name>
<dbReference type="SUPFAM" id="SSF46689">
    <property type="entry name" value="Homeodomain-like"/>
    <property type="match status" value="1"/>
</dbReference>
<dbReference type="EMBL" id="VULT01000001">
    <property type="protein sequence ID" value="MSS16302.1"/>
    <property type="molecule type" value="Genomic_DNA"/>
</dbReference>
<dbReference type="Gene3D" id="1.10.10.60">
    <property type="entry name" value="Homeodomain-like"/>
    <property type="match status" value="2"/>
</dbReference>
<organism evidence="5 6">
    <name type="scientific">Sodaliphilus pleomorphus</name>
    <dbReference type="NCBI Taxonomy" id="2606626"/>
    <lineage>
        <taxon>Bacteria</taxon>
        <taxon>Pseudomonadati</taxon>
        <taxon>Bacteroidota</taxon>
        <taxon>Bacteroidia</taxon>
        <taxon>Bacteroidales</taxon>
        <taxon>Muribaculaceae</taxon>
        <taxon>Sodaliphilus</taxon>
    </lineage>
</organism>
<evidence type="ECO:0000256" key="2">
    <source>
        <dbReference type="ARBA" id="ARBA00023125"/>
    </source>
</evidence>
<protein>
    <submittedName>
        <fullName evidence="5">AraC family transcriptional regulator</fullName>
    </submittedName>
</protein>
<evidence type="ECO:0000256" key="1">
    <source>
        <dbReference type="ARBA" id="ARBA00023015"/>
    </source>
</evidence>
<dbReference type="GO" id="GO:0043565">
    <property type="term" value="F:sequence-specific DNA binding"/>
    <property type="evidence" value="ECO:0007669"/>
    <property type="project" value="InterPro"/>
</dbReference>
<dbReference type="Pfam" id="PF02311">
    <property type="entry name" value="AraC_binding"/>
    <property type="match status" value="1"/>
</dbReference>
<keyword evidence="6" id="KW-1185">Reference proteome</keyword>
<dbReference type="GO" id="GO:0003700">
    <property type="term" value="F:DNA-binding transcription factor activity"/>
    <property type="evidence" value="ECO:0007669"/>
    <property type="project" value="InterPro"/>
</dbReference>
<feature type="domain" description="HTH araC/xylS-type" evidence="4">
    <location>
        <begin position="202"/>
        <end position="303"/>
    </location>
</feature>
<evidence type="ECO:0000313" key="6">
    <source>
        <dbReference type="Proteomes" id="UP000483362"/>
    </source>
</evidence>
<comment type="caution">
    <text evidence="5">The sequence shown here is derived from an EMBL/GenBank/DDBJ whole genome shotgun (WGS) entry which is preliminary data.</text>
</comment>
<evidence type="ECO:0000313" key="5">
    <source>
        <dbReference type="EMBL" id="MSS16302.1"/>
    </source>
</evidence>
<dbReference type="Pfam" id="PF12833">
    <property type="entry name" value="HTH_18"/>
    <property type="match status" value="1"/>
</dbReference>
<dbReference type="PRINTS" id="PR00032">
    <property type="entry name" value="HTHARAC"/>
</dbReference>
<keyword evidence="3" id="KW-0804">Transcription</keyword>
<dbReference type="PROSITE" id="PS01124">
    <property type="entry name" value="HTH_ARAC_FAMILY_2"/>
    <property type="match status" value="1"/>
</dbReference>
<evidence type="ECO:0000259" key="4">
    <source>
        <dbReference type="PROSITE" id="PS01124"/>
    </source>
</evidence>
<dbReference type="AlphaFoldDB" id="A0A6L5XCV2"/>